<evidence type="ECO:0000256" key="10">
    <source>
        <dbReference type="SAM" id="Coils"/>
    </source>
</evidence>
<reference evidence="13 14" key="1">
    <citation type="journal article" date="2019" name="ISME J.">
        <title>Genome analyses of uncultured TG2/ZB3 bacteria in 'Margulisbacteria' specifically attached to ectosymbiotic spirochetes of protists in the termite gut.</title>
        <authorList>
            <person name="Utami Y.D."/>
            <person name="Kuwahara H."/>
            <person name="Igai K."/>
            <person name="Murakami T."/>
            <person name="Sugaya K."/>
            <person name="Morikawa T."/>
            <person name="Nagura Y."/>
            <person name="Yuki M."/>
            <person name="Deevong P."/>
            <person name="Inoue T."/>
            <person name="Kihara K."/>
            <person name="Lo N."/>
            <person name="Yamada A."/>
            <person name="Ohkuma M."/>
            <person name="Hongoh Y."/>
        </authorList>
    </citation>
    <scope>NUCLEOTIDE SEQUENCE [LARGE SCALE GENOMIC DNA]</scope>
    <source>
        <strain evidence="13">NkOx7-01</strain>
    </source>
</reference>
<feature type="compositionally biased region" description="Low complexity" evidence="11">
    <location>
        <begin position="551"/>
        <end position="563"/>
    </location>
</feature>
<dbReference type="Gene3D" id="3.40.50.300">
    <property type="entry name" value="P-loop containing nucleotide triphosphate hydrolases"/>
    <property type="match status" value="2"/>
</dbReference>
<evidence type="ECO:0000256" key="3">
    <source>
        <dbReference type="ARBA" id="ARBA00021315"/>
    </source>
</evidence>
<dbReference type="InterPro" id="IPR027417">
    <property type="entry name" value="P-loop_NTPase"/>
</dbReference>
<keyword evidence="4" id="KW-0547">Nucleotide-binding</keyword>
<dbReference type="CDD" id="cd03241">
    <property type="entry name" value="ABC_RecN"/>
    <property type="match status" value="2"/>
</dbReference>
<dbReference type="GO" id="GO:0043590">
    <property type="term" value="C:bacterial nucleoid"/>
    <property type="evidence" value="ECO:0007669"/>
    <property type="project" value="TreeGrafter"/>
</dbReference>
<sequence>MLISLYLENYALISQQTIEFAEGFNVITGETGAGKSIIVNALALIMGERASADFIKAGKQRAILEAVFDIKGRRIDGYASDEVLIITREISLNGRNLIKINHRAVTQVELKKVSRYLIDIHGQHQHQILIDPENHLEILDLFTESKLRAAAREVFGQYHAVKKEYDLLLQNRDLRQEEKDFLNFQLAELESANLQAGEYTELKAEKNRLDSFTEIAEAVRGVAEKISGLKDGLRYNKSKLAQVAGKETALQNLADKAETLSLDFEDFHDSLADYENHLEFSPQRLDELNERLDLLNKLKRKHLKQLEEEDITALLIKKRDQLKTLLSGLEDADDRLAKLEKDLAAAEKVYLQVAGELSRHRQKTAAELEQKIIGALQALRMPRAQFKIDFTAGHYTADGLDTVEFLISANAGEPVKPLARIASGGEISRVMLAIRKILAEQDQSSSMIFDEIDAGIGGETALAIADAIHSIARKHQVICITHLAQIAARADYHLRVEKSATADTTTVAVTPLDKTARELEIARMLSGKMTESAAAHAQELLEQDTGGGQPGAAAHAQELLEQA</sequence>
<dbReference type="PIRSF" id="PIRSF003128">
    <property type="entry name" value="RecN"/>
    <property type="match status" value="1"/>
</dbReference>
<evidence type="ECO:0000256" key="6">
    <source>
        <dbReference type="ARBA" id="ARBA00022840"/>
    </source>
</evidence>
<evidence type="ECO:0000256" key="8">
    <source>
        <dbReference type="ARBA" id="ARBA00033408"/>
    </source>
</evidence>
<evidence type="ECO:0000256" key="1">
    <source>
        <dbReference type="ARBA" id="ARBA00003618"/>
    </source>
</evidence>
<dbReference type="GO" id="GO:0006310">
    <property type="term" value="P:DNA recombination"/>
    <property type="evidence" value="ECO:0007669"/>
    <property type="project" value="InterPro"/>
</dbReference>
<feature type="coiled-coil region" evidence="10">
    <location>
        <begin position="285"/>
        <end position="356"/>
    </location>
</feature>
<proteinExistence type="inferred from homology"/>
<evidence type="ECO:0000256" key="2">
    <source>
        <dbReference type="ARBA" id="ARBA00009441"/>
    </source>
</evidence>
<keyword evidence="14" id="KW-1185">Reference proteome</keyword>
<evidence type="ECO:0000313" key="13">
    <source>
        <dbReference type="EMBL" id="GBR74034.1"/>
    </source>
</evidence>
<gene>
    <name evidence="13" type="primary">recN</name>
    <name evidence="13" type="ORF">NO1_1272</name>
</gene>
<dbReference type="SUPFAM" id="SSF52540">
    <property type="entry name" value="P-loop containing nucleoside triphosphate hydrolases"/>
    <property type="match status" value="2"/>
</dbReference>
<name>A0A388TC39_TERA1</name>
<organism evidence="13 14">
    <name type="scientific">Termititenax aidoneus</name>
    <dbReference type="NCBI Taxonomy" id="2218524"/>
    <lineage>
        <taxon>Bacteria</taxon>
        <taxon>Bacillati</taxon>
        <taxon>Candidatus Margulisiibacteriota</taxon>
        <taxon>Candidatus Termititenacia</taxon>
        <taxon>Candidatus Termititenacales</taxon>
        <taxon>Candidatus Termititenacaceae</taxon>
        <taxon>Candidatus Termititenax</taxon>
    </lineage>
</organism>
<dbReference type="GO" id="GO:0005524">
    <property type="term" value="F:ATP binding"/>
    <property type="evidence" value="ECO:0007669"/>
    <property type="project" value="UniProtKB-KW"/>
</dbReference>
<evidence type="ECO:0000256" key="11">
    <source>
        <dbReference type="SAM" id="MobiDB-lite"/>
    </source>
</evidence>
<evidence type="ECO:0000313" key="14">
    <source>
        <dbReference type="Proteomes" id="UP000269352"/>
    </source>
</evidence>
<accession>A0A388TC39</accession>
<dbReference type="NCBIfam" id="TIGR00634">
    <property type="entry name" value="recN"/>
    <property type="match status" value="1"/>
</dbReference>
<dbReference type="PANTHER" id="PTHR11059">
    <property type="entry name" value="DNA REPAIR PROTEIN RECN"/>
    <property type="match status" value="1"/>
</dbReference>
<dbReference type="AlphaFoldDB" id="A0A388TC39"/>
<dbReference type="Pfam" id="PF02463">
    <property type="entry name" value="SMC_N"/>
    <property type="match status" value="1"/>
</dbReference>
<dbReference type="GO" id="GO:0009432">
    <property type="term" value="P:SOS response"/>
    <property type="evidence" value="ECO:0007669"/>
    <property type="project" value="TreeGrafter"/>
</dbReference>
<feature type="domain" description="RecF/RecN/SMC N-terminal" evidence="12">
    <location>
        <begin position="5"/>
        <end position="499"/>
    </location>
</feature>
<feature type="region of interest" description="Disordered" evidence="11">
    <location>
        <begin position="543"/>
        <end position="563"/>
    </location>
</feature>
<evidence type="ECO:0000256" key="4">
    <source>
        <dbReference type="ARBA" id="ARBA00022741"/>
    </source>
</evidence>
<keyword evidence="7 9" id="KW-0234">DNA repair</keyword>
<dbReference type="InterPro" id="IPR003395">
    <property type="entry name" value="RecF/RecN/SMC_N"/>
</dbReference>
<evidence type="ECO:0000256" key="7">
    <source>
        <dbReference type="ARBA" id="ARBA00023204"/>
    </source>
</evidence>
<keyword evidence="10" id="KW-0175">Coiled coil</keyword>
<comment type="caution">
    <text evidence="13">The sequence shown here is derived from an EMBL/GenBank/DDBJ whole genome shotgun (WGS) entry which is preliminary data.</text>
</comment>
<dbReference type="InterPro" id="IPR004604">
    <property type="entry name" value="DNA_recomb/repair_RecN"/>
</dbReference>
<evidence type="ECO:0000259" key="12">
    <source>
        <dbReference type="Pfam" id="PF02463"/>
    </source>
</evidence>
<protein>
    <recommendedName>
        <fullName evidence="3 9">DNA repair protein RecN</fullName>
    </recommendedName>
    <alternativeName>
        <fullName evidence="8 9">Recombination protein N</fullName>
    </alternativeName>
</protein>
<dbReference type="EMBL" id="BGZN01000027">
    <property type="protein sequence ID" value="GBR74034.1"/>
    <property type="molecule type" value="Genomic_DNA"/>
</dbReference>
<dbReference type="GO" id="GO:0006281">
    <property type="term" value="P:DNA repair"/>
    <property type="evidence" value="ECO:0007669"/>
    <property type="project" value="UniProtKB-KW"/>
</dbReference>
<evidence type="ECO:0000256" key="9">
    <source>
        <dbReference type="PIRNR" id="PIRNR003128"/>
    </source>
</evidence>
<comment type="function">
    <text evidence="1 9">May be involved in recombinational repair of damaged DNA.</text>
</comment>
<dbReference type="Proteomes" id="UP000269352">
    <property type="component" value="Unassembled WGS sequence"/>
</dbReference>
<dbReference type="PANTHER" id="PTHR11059:SF0">
    <property type="entry name" value="DNA REPAIR PROTEIN RECN"/>
    <property type="match status" value="1"/>
</dbReference>
<dbReference type="FunFam" id="3.40.50.300:FF:000356">
    <property type="entry name" value="DNA repair protein RecN"/>
    <property type="match status" value="1"/>
</dbReference>
<comment type="similarity">
    <text evidence="2 9">Belongs to the RecN family.</text>
</comment>
<keyword evidence="5 9" id="KW-0227">DNA damage</keyword>
<keyword evidence="6" id="KW-0067">ATP-binding</keyword>
<evidence type="ECO:0000256" key="5">
    <source>
        <dbReference type="ARBA" id="ARBA00022763"/>
    </source>
</evidence>